<feature type="repeat" description="WD" evidence="3">
    <location>
        <begin position="1438"/>
        <end position="1472"/>
    </location>
</feature>
<feature type="repeat" description="WD" evidence="3">
    <location>
        <begin position="902"/>
        <end position="934"/>
    </location>
</feature>
<dbReference type="SMART" id="SM00320">
    <property type="entry name" value="WD40"/>
    <property type="match status" value="14"/>
</dbReference>
<feature type="repeat" description="WD" evidence="3">
    <location>
        <begin position="1354"/>
        <end position="1395"/>
    </location>
</feature>
<feature type="repeat" description="WD" evidence="3">
    <location>
        <begin position="1187"/>
        <end position="1219"/>
    </location>
</feature>
<gene>
    <name evidence="6" type="ORF">KME60_16885</name>
</gene>
<keyword evidence="1 3" id="KW-0853">WD repeat</keyword>
<feature type="repeat" description="WD" evidence="3">
    <location>
        <begin position="1064"/>
        <end position="1096"/>
    </location>
</feature>
<dbReference type="CDD" id="cd00200">
    <property type="entry name" value="WD40"/>
    <property type="match status" value="2"/>
</dbReference>
<dbReference type="InterPro" id="IPR049052">
    <property type="entry name" value="nSTAND1"/>
</dbReference>
<dbReference type="PANTHER" id="PTHR19848:SF8">
    <property type="entry name" value="F-BOX AND WD REPEAT DOMAIN CONTAINING 7"/>
    <property type="match status" value="1"/>
</dbReference>
<feature type="repeat" description="WD" evidence="3">
    <location>
        <begin position="1024"/>
        <end position="1055"/>
    </location>
</feature>
<evidence type="ECO:0000259" key="4">
    <source>
        <dbReference type="Pfam" id="PF12770"/>
    </source>
</evidence>
<feature type="repeat" description="WD" evidence="3">
    <location>
        <begin position="1146"/>
        <end position="1180"/>
    </location>
</feature>
<dbReference type="Gene3D" id="2.130.10.10">
    <property type="entry name" value="YVTN repeat-like/Quinoprotein amine dehydrogenase"/>
    <property type="match status" value="4"/>
</dbReference>
<dbReference type="Proteomes" id="UP000729701">
    <property type="component" value="Unassembled WGS sequence"/>
</dbReference>
<evidence type="ECO:0000256" key="1">
    <source>
        <dbReference type="ARBA" id="ARBA00022574"/>
    </source>
</evidence>
<dbReference type="SUPFAM" id="SSF50978">
    <property type="entry name" value="WD40 repeat-like"/>
    <property type="match status" value="1"/>
</dbReference>
<keyword evidence="2" id="KW-0677">Repeat</keyword>
<dbReference type="Pfam" id="PF12770">
    <property type="entry name" value="CHAT"/>
    <property type="match status" value="1"/>
</dbReference>
<evidence type="ECO:0000313" key="7">
    <source>
        <dbReference type="Proteomes" id="UP000729701"/>
    </source>
</evidence>
<evidence type="ECO:0000256" key="3">
    <source>
        <dbReference type="PROSITE-ProRule" id="PRU00221"/>
    </source>
</evidence>
<evidence type="ECO:0000259" key="5">
    <source>
        <dbReference type="Pfam" id="PF20703"/>
    </source>
</evidence>
<sequence length="1507" mass="167891">MCKSVVIILGHGDLSNGFPRVTAQLWAPGHPLPEQFTGSLPPAPGLVELYRNWRSIYQNLCDRQYLRSQTLEEDDELEIDASGITNISTISFDDLCKRLQTGVNDWLNSPEFLHIDQQMRSRLDTREEIRVIIETNDSLLRRLPWHRWNFFGDYSQAEVALSRPEYKRTQQLEPKLSRNQVRILAIIGNSKGINLEAEISFLNSLEDAEVCFLVSPSRQEFNTQLWHPAGWDILFFAGHSQSEGDAGRIYINENKTNNSLTIEQLEEALKGAIVQGLKLAIFNSCDGLGLATALEKLNIPTVITMREPVPNRVAQDFFKYFLEAFARKRLPLYLSVQQARRKLQGLEDDFPGASWLPVICQNPAVKPPTWLCLGGMPPCPYRGLFAFREEDAHLFFGREQFTEELVAAVKKKPLVAIVGPSGSGKSSVVFAGLIPSLRMRMQAQTPIIVSFRPGNNPFEALSAALAPLPYTPRSLCEILESLVQDSTTRLVLIVDQFEELYTMTPESQREPFLDELLAACSRTPGFTLVITLRADFYGYALSHRPFSDALQGAVQNLGPMNQEELRSAIEQPATQIQVQLEDGLTKELIDAVSGQPGRLPLLEFALTALWSKQRDGMLTWAAYKEIGGVEEALANHAETVYTLLSASDRKRAQQVFIQLVQPGIGTDANRRLATRDEVNQENWDLVTRLASSRLVVTTRNDFTGEETVEIVHEALIRNWLRLGHWMRVDGEFRLWQEQNRAAIRQWDSGNRDEGALLRGKPLADAREWQSKRNSELSPGERSFIQLSWELEERKIKQQKRRRQITISSLSAALVLALILAGVAWWQSQNSIKNEIKEIRSSTETLLASDREFDALIKALEASKKQNGIIAWGANLEEKVEIKKQVDSLLEEAIYKVRESNRLSGHEDAVKSVVFSPDGNSIATASNDKTIKLWNRYGKEIRTFKGHRGAVNSITFSPDGKTLASGSADKTVKIWSLDGKEIQTFTAGDEVNSVAFSPDGRAIAFGSNDRTVRIWSLDGLDNKTLTGHSDRVTSVAFSRDGEIASGSWDNTVRLWNRDGKEIGILKGHNSWIWSVAFSPDGQTIATASKDNTVKLWSKDGKEIKTFTGHSDHVRTVSFSPDGQVIASGSADKTVKLWSIDGSLLQTLRGNKDWVWSVSFSSDGKQIASASKDKIVKIWTLKGKEVEIIPAHTNAINSMSFSTVGKRIATASADKTVKFWSGDAKKLQQIIKGDDSEFTHINFSLDGKAVATASIDGTVKIWDVATGKLIKTFNSHKSLIGDVSFSPDSQIILIGNYDNQTATLFDRDGKLRKILKGHNDGVNSATFSPDGKTIVTASWDRTVRLWNKEGTQMKTFTGHQEGVHSATFSPDGQIIASTSEDKTVKLWNVATGKEIRTLKGHEAGVYRISFSPNGKQIASASFDKTVKLWDVATGKEIKTFKGHDAEVTDVTFGSNGDILASSDKAGKLILWNLDLRSDDLLKYGCNWVRDYLNTNSNVSESDRHLCDPG</sequence>
<feature type="repeat" description="WD" evidence="3">
    <location>
        <begin position="1313"/>
        <end position="1345"/>
    </location>
</feature>
<dbReference type="PROSITE" id="PS50294">
    <property type="entry name" value="WD_REPEATS_REGION"/>
    <property type="match status" value="13"/>
</dbReference>
<feature type="repeat" description="WD" evidence="3">
    <location>
        <begin position="1229"/>
        <end position="1270"/>
    </location>
</feature>
<dbReference type="InterPro" id="IPR011047">
    <property type="entry name" value="Quinoprotein_ADH-like_sf"/>
</dbReference>
<reference evidence="6" key="2">
    <citation type="journal article" date="2022" name="Microbiol. Resour. Announc.">
        <title>Metagenome Sequencing to Explore Phylogenomics of Terrestrial Cyanobacteria.</title>
        <authorList>
            <person name="Ward R.D."/>
            <person name="Stajich J.E."/>
            <person name="Johansen J.R."/>
            <person name="Huntemann M."/>
            <person name="Clum A."/>
            <person name="Foster B."/>
            <person name="Foster B."/>
            <person name="Roux S."/>
            <person name="Palaniappan K."/>
            <person name="Varghese N."/>
            <person name="Mukherjee S."/>
            <person name="Reddy T.B.K."/>
            <person name="Daum C."/>
            <person name="Copeland A."/>
            <person name="Chen I.A."/>
            <person name="Ivanova N.N."/>
            <person name="Kyrpides N.C."/>
            <person name="Shapiro N."/>
            <person name="Eloe-Fadrosh E.A."/>
            <person name="Pietrasiak N."/>
        </authorList>
    </citation>
    <scope>NUCLEOTIDE SEQUENCE</scope>
    <source>
        <strain evidence="6">GSE-NOS-MK-12-04C</strain>
    </source>
</reference>
<dbReference type="SUPFAM" id="SSF50998">
    <property type="entry name" value="Quinoprotein alcohol dehydrogenase-like"/>
    <property type="match status" value="1"/>
</dbReference>
<dbReference type="PROSITE" id="PS00678">
    <property type="entry name" value="WD_REPEATS_1"/>
    <property type="match status" value="3"/>
</dbReference>
<dbReference type="Gene3D" id="3.40.50.300">
    <property type="entry name" value="P-loop containing nucleotide triphosphate hydrolases"/>
    <property type="match status" value="1"/>
</dbReference>
<proteinExistence type="predicted"/>
<dbReference type="InterPro" id="IPR001680">
    <property type="entry name" value="WD40_rpt"/>
</dbReference>
<dbReference type="PRINTS" id="PR00320">
    <property type="entry name" value="GPROTEINBRPT"/>
</dbReference>
<feature type="repeat" description="WD" evidence="3">
    <location>
        <begin position="943"/>
        <end position="984"/>
    </location>
</feature>
<feature type="domain" description="Novel STAND NTPase 1" evidence="5">
    <location>
        <begin position="380"/>
        <end position="753"/>
    </location>
</feature>
<feature type="domain" description="CHAT" evidence="4">
    <location>
        <begin position="173"/>
        <end position="346"/>
    </location>
</feature>
<dbReference type="InterPro" id="IPR019775">
    <property type="entry name" value="WD40_repeat_CS"/>
</dbReference>
<dbReference type="InterPro" id="IPR020472">
    <property type="entry name" value="WD40_PAC1"/>
</dbReference>
<dbReference type="InterPro" id="IPR015943">
    <property type="entry name" value="WD40/YVTN_repeat-like_dom_sf"/>
</dbReference>
<feature type="repeat" description="WD" evidence="3">
    <location>
        <begin position="1396"/>
        <end position="1437"/>
    </location>
</feature>
<organism evidence="6 7">
    <name type="scientific">Cyanomargarita calcarea GSE-NOS-MK-12-04C</name>
    <dbReference type="NCBI Taxonomy" id="2839659"/>
    <lineage>
        <taxon>Bacteria</taxon>
        <taxon>Bacillati</taxon>
        <taxon>Cyanobacteriota</taxon>
        <taxon>Cyanophyceae</taxon>
        <taxon>Nostocales</taxon>
        <taxon>Cyanomargaritaceae</taxon>
        <taxon>Cyanomargarita</taxon>
    </lineage>
</organism>
<reference evidence="6" key="1">
    <citation type="submission" date="2021-05" db="EMBL/GenBank/DDBJ databases">
        <authorList>
            <person name="Pietrasiak N."/>
            <person name="Ward R."/>
            <person name="Stajich J.E."/>
            <person name="Kurbessoian T."/>
        </authorList>
    </citation>
    <scope>NUCLEOTIDE SEQUENCE</scope>
    <source>
        <strain evidence="6">GSE-NOS-MK-12-04C</strain>
    </source>
</reference>
<dbReference type="InterPro" id="IPR036322">
    <property type="entry name" value="WD40_repeat_dom_sf"/>
</dbReference>
<feature type="repeat" description="WD" evidence="3">
    <location>
        <begin position="1105"/>
        <end position="1139"/>
    </location>
</feature>
<dbReference type="SUPFAM" id="SSF52540">
    <property type="entry name" value="P-loop containing nucleoside triphosphate hydrolases"/>
    <property type="match status" value="1"/>
</dbReference>
<dbReference type="Pfam" id="PF20703">
    <property type="entry name" value="nSTAND1"/>
    <property type="match status" value="1"/>
</dbReference>
<dbReference type="InterPro" id="IPR027417">
    <property type="entry name" value="P-loop_NTPase"/>
</dbReference>
<accession>A0A951QNI9</accession>
<dbReference type="PANTHER" id="PTHR19848">
    <property type="entry name" value="WD40 REPEAT PROTEIN"/>
    <property type="match status" value="1"/>
</dbReference>
<feature type="repeat" description="WD" evidence="3">
    <location>
        <begin position="988"/>
        <end position="1017"/>
    </location>
</feature>
<dbReference type="EMBL" id="JAHHGZ010000017">
    <property type="protein sequence ID" value="MBW4669048.1"/>
    <property type="molecule type" value="Genomic_DNA"/>
</dbReference>
<dbReference type="Pfam" id="PF00400">
    <property type="entry name" value="WD40"/>
    <property type="match status" value="14"/>
</dbReference>
<protein>
    <submittedName>
        <fullName evidence="6">CHAT domain-containing protein</fullName>
    </submittedName>
</protein>
<comment type="caution">
    <text evidence="6">The sequence shown here is derived from an EMBL/GenBank/DDBJ whole genome shotgun (WGS) entry which is preliminary data.</text>
</comment>
<evidence type="ECO:0000313" key="6">
    <source>
        <dbReference type="EMBL" id="MBW4669048.1"/>
    </source>
</evidence>
<dbReference type="InterPro" id="IPR024983">
    <property type="entry name" value="CHAT_dom"/>
</dbReference>
<evidence type="ECO:0000256" key="2">
    <source>
        <dbReference type="ARBA" id="ARBA00022737"/>
    </source>
</evidence>
<name>A0A951QNI9_9CYAN</name>
<dbReference type="PROSITE" id="PS50082">
    <property type="entry name" value="WD_REPEATS_2"/>
    <property type="match status" value="13"/>
</dbReference>